<evidence type="ECO:0008006" key="6">
    <source>
        <dbReference type="Google" id="ProtNLM"/>
    </source>
</evidence>
<dbReference type="PANTHER" id="PTHR31415">
    <property type="entry name" value="OS05G0367900 PROTEIN"/>
    <property type="match status" value="1"/>
</dbReference>
<evidence type="ECO:0000256" key="3">
    <source>
        <dbReference type="SAM" id="Phobius"/>
    </source>
</evidence>
<dbReference type="GO" id="GO:0005886">
    <property type="term" value="C:plasma membrane"/>
    <property type="evidence" value="ECO:0007669"/>
    <property type="project" value="TreeGrafter"/>
</dbReference>
<evidence type="ECO:0000256" key="2">
    <source>
        <dbReference type="ARBA" id="ARBA00023136"/>
    </source>
</evidence>
<name>A0AAU9PTZ0_9ASTR</name>
<reference evidence="4 5" key="1">
    <citation type="submission" date="2022-01" db="EMBL/GenBank/DDBJ databases">
        <authorList>
            <person name="Xiong W."/>
            <person name="Schranz E."/>
        </authorList>
    </citation>
    <scope>NUCLEOTIDE SEQUENCE [LARGE SCALE GENOMIC DNA]</scope>
</reference>
<protein>
    <recommendedName>
        <fullName evidence="6">Late embryogenesis abundant protein LEA-2 subgroup domain-containing protein</fullName>
    </recommendedName>
</protein>
<keyword evidence="3" id="KW-1133">Transmembrane helix</keyword>
<dbReference type="GO" id="GO:0009506">
    <property type="term" value="C:plasmodesma"/>
    <property type="evidence" value="ECO:0007669"/>
    <property type="project" value="TreeGrafter"/>
</dbReference>
<keyword evidence="5" id="KW-1185">Reference proteome</keyword>
<gene>
    <name evidence="4" type="ORF">LVIROSA_LOCUS38530</name>
</gene>
<dbReference type="GO" id="GO:0098542">
    <property type="term" value="P:defense response to other organism"/>
    <property type="evidence" value="ECO:0007669"/>
    <property type="project" value="InterPro"/>
</dbReference>
<organism evidence="4 5">
    <name type="scientific">Lactuca virosa</name>
    <dbReference type="NCBI Taxonomy" id="75947"/>
    <lineage>
        <taxon>Eukaryota</taxon>
        <taxon>Viridiplantae</taxon>
        <taxon>Streptophyta</taxon>
        <taxon>Embryophyta</taxon>
        <taxon>Tracheophyta</taxon>
        <taxon>Spermatophyta</taxon>
        <taxon>Magnoliopsida</taxon>
        <taxon>eudicotyledons</taxon>
        <taxon>Gunneridae</taxon>
        <taxon>Pentapetalae</taxon>
        <taxon>asterids</taxon>
        <taxon>campanulids</taxon>
        <taxon>Asterales</taxon>
        <taxon>Asteraceae</taxon>
        <taxon>Cichorioideae</taxon>
        <taxon>Cichorieae</taxon>
        <taxon>Lactucinae</taxon>
        <taxon>Lactuca</taxon>
    </lineage>
</organism>
<keyword evidence="3" id="KW-0812">Transmembrane</keyword>
<dbReference type="Proteomes" id="UP001157418">
    <property type="component" value="Unassembled WGS sequence"/>
</dbReference>
<dbReference type="PANTHER" id="PTHR31415:SF52">
    <property type="entry name" value="LATE EMBRYOGENESIS ABUNDANT (LEA) HYDROXYPROLINE-RICH GLYCOPROTEIN FAMILY-RELATED"/>
    <property type="match status" value="1"/>
</dbReference>
<dbReference type="InterPro" id="IPR044839">
    <property type="entry name" value="NDR1-like"/>
</dbReference>
<dbReference type="AlphaFoldDB" id="A0AAU9PTZ0"/>
<comment type="subcellular location">
    <subcellularLocation>
        <location evidence="1">Membrane</location>
    </subcellularLocation>
</comment>
<feature type="transmembrane region" description="Helical" evidence="3">
    <location>
        <begin position="146"/>
        <end position="175"/>
    </location>
</feature>
<sequence length="176" mass="19800">MTTVSIDLKFQNENLGVGIYYENPLNLTITYIPQNITIFITIQGFYQGNGKVNHIQASAVVQDLFSNVEERRTLAETHVSLFGPAKVIDFMVDLETKIKFKSIENKKSNLMVRSAVEVNGNTGTSVLKTIQMKYATGSNNWGAVQWLLFLPLFILFMVATFIVVLLPLLLVLVFFC</sequence>
<dbReference type="EMBL" id="CAKMRJ010005745">
    <property type="protein sequence ID" value="CAH1453274.1"/>
    <property type="molecule type" value="Genomic_DNA"/>
</dbReference>
<evidence type="ECO:0000256" key="1">
    <source>
        <dbReference type="ARBA" id="ARBA00004370"/>
    </source>
</evidence>
<evidence type="ECO:0000313" key="5">
    <source>
        <dbReference type="Proteomes" id="UP001157418"/>
    </source>
</evidence>
<comment type="caution">
    <text evidence="4">The sequence shown here is derived from an EMBL/GenBank/DDBJ whole genome shotgun (WGS) entry which is preliminary data.</text>
</comment>
<evidence type="ECO:0000313" key="4">
    <source>
        <dbReference type="EMBL" id="CAH1453274.1"/>
    </source>
</evidence>
<keyword evidence="2 3" id="KW-0472">Membrane</keyword>
<proteinExistence type="predicted"/>
<accession>A0AAU9PTZ0</accession>